<proteinExistence type="predicted"/>
<reference evidence="1" key="1">
    <citation type="submission" date="2015-12" db="EMBL/GenBank/DDBJ databases">
        <title>Update maize B73 reference genome by single molecule sequencing technologies.</title>
        <authorList>
            <consortium name="Maize Genome Sequencing Project"/>
            <person name="Ware D."/>
        </authorList>
    </citation>
    <scope>NUCLEOTIDE SEQUENCE [LARGE SCALE GENOMIC DNA]</scope>
    <source>
        <tissue evidence="1">Seedling</tissue>
    </source>
</reference>
<dbReference type="AlphaFoldDB" id="A0A1D6KWR6"/>
<dbReference type="OMA" id="GRGITCE"/>
<gene>
    <name evidence="1" type="ORF">ZEAMMB73_Zm00001d033172</name>
</gene>
<dbReference type="ExpressionAtlas" id="A0A1D6KWR6">
    <property type="expression patterns" value="baseline and differential"/>
</dbReference>
<evidence type="ECO:0000313" key="1">
    <source>
        <dbReference type="EMBL" id="ONM06909.1"/>
    </source>
</evidence>
<accession>A0A1D6KWR6</accession>
<name>A0A1D6KWR6_MAIZE</name>
<sequence length="66" mass="7378">MDVDDVLSNLRVVGVPTKSAIYIWGYNHSGQTARKGKECHLRIPKSLPPKLFKLGNGKSLRWTDIA</sequence>
<organism evidence="1">
    <name type="scientific">Zea mays</name>
    <name type="common">Maize</name>
    <dbReference type="NCBI Taxonomy" id="4577"/>
    <lineage>
        <taxon>Eukaryota</taxon>
        <taxon>Viridiplantae</taxon>
        <taxon>Streptophyta</taxon>
        <taxon>Embryophyta</taxon>
        <taxon>Tracheophyta</taxon>
        <taxon>Spermatophyta</taxon>
        <taxon>Magnoliopsida</taxon>
        <taxon>Liliopsida</taxon>
        <taxon>Poales</taxon>
        <taxon>Poaceae</taxon>
        <taxon>PACMAD clade</taxon>
        <taxon>Panicoideae</taxon>
        <taxon>Andropogonodae</taxon>
        <taxon>Andropogoneae</taxon>
        <taxon>Tripsacinae</taxon>
        <taxon>Zea</taxon>
    </lineage>
</organism>
<dbReference type="EMBL" id="CM007647">
    <property type="protein sequence ID" value="ONM06909.1"/>
    <property type="molecule type" value="Genomic_DNA"/>
</dbReference>
<protein>
    <submittedName>
        <fullName evidence="1">Regulator of chromosome condensation (RCC1) family protein</fullName>
    </submittedName>
</protein>